<dbReference type="InterPro" id="IPR009057">
    <property type="entry name" value="Homeodomain-like_sf"/>
</dbReference>
<dbReference type="Proteomes" id="UP000790580">
    <property type="component" value="Unassembled WGS sequence"/>
</dbReference>
<evidence type="ECO:0000256" key="3">
    <source>
        <dbReference type="PROSITE-ProRule" id="PRU00335"/>
    </source>
</evidence>
<reference evidence="5 6" key="1">
    <citation type="submission" date="2021-06" db="EMBL/GenBank/DDBJ databases">
        <title>Bacillus sp. RD4P76, an endophyte from a halophyte.</title>
        <authorList>
            <person name="Sun J.-Q."/>
        </authorList>
    </citation>
    <scope>NUCLEOTIDE SEQUENCE [LARGE SCALE GENOMIC DNA]</scope>
    <source>
        <strain evidence="5 6">JCM 17098</strain>
    </source>
</reference>
<evidence type="ECO:0000259" key="4">
    <source>
        <dbReference type="PROSITE" id="PS50977"/>
    </source>
</evidence>
<protein>
    <submittedName>
        <fullName evidence="5">TetR/AcrR family transcriptional regulator C-terminal domain-containing protein</fullName>
    </submittedName>
</protein>
<evidence type="ECO:0000313" key="6">
    <source>
        <dbReference type="Proteomes" id="UP000790580"/>
    </source>
</evidence>
<dbReference type="PANTHER" id="PTHR43479:SF7">
    <property type="entry name" value="TETR-FAMILY TRANSCRIPTIONAL REGULATOR"/>
    <property type="match status" value="1"/>
</dbReference>
<name>A0ABS6JNQ0_9BACI</name>
<evidence type="ECO:0000256" key="1">
    <source>
        <dbReference type="ARBA" id="ARBA00022491"/>
    </source>
</evidence>
<sequence length="196" mass="22797">MIEKLDRRQKYTRKVLKESFIKRMQEKPLSAITIKEVCESADINRSTFYSHYKDIYDLAFQIEDNIIEDISATLSAYNYSKNEEALQMTEKLLEYIAENRDSCQTLFSEHGDPRFQKKVMMLAHTHLLKTLEVENTNVPYNSEYLSLYIANGSIHVVQHWLKSGMKESPKEIAELITKLAKRGLSSFSDTPPMFSI</sequence>
<dbReference type="Gene3D" id="1.10.357.10">
    <property type="entry name" value="Tetracycline Repressor, domain 2"/>
    <property type="match status" value="1"/>
</dbReference>
<proteinExistence type="predicted"/>
<comment type="caution">
    <text evidence="5">The sequence shown here is derived from an EMBL/GenBank/DDBJ whole genome shotgun (WGS) entry which is preliminary data.</text>
</comment>
<dbReference type="PROSITE" id="PS50977">
    <property type="entry name" value="HTH_TETR_2"/>
    <property type="match status" value="1"/>
</dbReference>
<dbReference type="Pfam" id="PF14278">
    <property type="entry name" value="TetR_C_8"/>
    <property type="match status" value="1"/>
</dbReference>
<feature type="DNA-binding region" description="H-T-H motif" evidence="3">
    <location>
        <begin position="33"/>
        <end position="52"/>
    </location>
</feature>
<keyword evidence="2 3" id="KW-0238">DNA-binding</keyword>
<accession>A0ABS6JNQ0</accession>
<organism evidence="5 6">
    <name type="scientific">Evansella alkalicola</name>
    <dbReference type="NCBI Taxonomy" id="745819"/>
    <lineage>
        <taxon>Bacteria</taxon>
        <taxon>Bacillati</taxon>
        <taxon>Bacillota</taxon>
        <taxon>Bacilli</taxon>
        <taxon>Bacillales</taxon>
        <taxon>Bacillaceae</taxon>
        <taxon>Evansella</taxon>
    </lineage>
</organism>
<dbReference type="PANTHER" id="PTHR43479">
    <property type="entry name" value="ACREF/ENVCD OPERON REPRESSOR-RELATED"/>
    <property type="match status" value="1"/>
</dbReference>
<evidence type="ECO:0000313" key="5">
    <source>
        <dbReference type="EMBL" id="MBU9720188.1"/>
    </source>
</evidence>
<keyword evidence="1" id="KW-0678">Repressor</keyword>
<dbReference type="EMBL" id="JAHQCR010000014">
    <property type="protein sequence ID" value="MBU9720188.1"/>
    <property type="molecule type" value="Genomic_DNA"/>
</dbReference>
<feature type="domain" description="HTH tetR-type" evidence="4">
    <location>
        <begin position="10"/>
        <end position="70"/>
    </location>
</feature>
<dbReference type="SUPFAM" id="SSF46689">
    <property type="entry name" value="Homeodomain-like"/>
    <property type="match status" value="1"/>
</dbReference>
<dbReference type="InterPro" id="IPR050624">
    <property type="entry name" value="HTH-type_Tx_Regulator"/>
</dbReference>
<keyword evidence="6" id="KW-1185">Reference proteome</keyword>
<dbReference type="InterPro" id="IPR001647">
    <property type="entry name" value="HTH_TetR"/>
</dbReference>
<gene>
    <name evidence="5" type="ORF">KS407_01895</name>
</gene>
<dbReference type="RefSeq" id="WP_088073150.1">
    <property type="nucleotide sequence ID" value="NZ_JAHQCR010000014.1"/>
</dbReference>
<evidence type="ECO:0000256" key="2">
    <source>
        <dbReference type="ARBA" id="ARBA00023125"/>
    </source>
</evidence>
<dbReference type="InterPro" id="IPR039532">
    <property type="entry name" value="TetR_C_Firmicutes"/>
</dbReference>